<accession>A0A7J6E0Z6</accession>
<dbReference type="PANTHER" id="PTHR31286:SF178">
    <property type="entry name" value="DUF4283 DOMAIN-CONTAINING PROTEIN"/>
    <property type="match status" value="1"/>
</dbReference>
<name>A0A7J6E0Z6_CANSA</name>
<protein>
    <recommendedName>
        <fullName evidence="3">DUF4283 domain-containing protein</fullName>
    </recommendedName>
</protein>
<dbReference type="Proteomes" id="UP000525078">
    <property type="component" value="Unassembled WGS sequence"/>
</dbReference>
<reference evidence="1 2" key="1">
    <citation type="journal article" date="2020" name="bioRxiv">
        <title>Sequence and annotation of 42 cannabis genomes reveals extensive copy number variation in cannabinoid synthesis and pathogen resistance genes.</title>
        <authorList>
            <person name="Mckernan K.J."/>
            <person name="Helbert Y."/>
            <person name="Kane L.T."/>
            <person name="Ebling H."/>
            <person name="Zhang L."/>
            <person name="Liu B."/>
            <person name="Eaton Z."/>
            <person name="Mclaughlin S."/>
            <person name="Kingan S."/>
            <person name="Baybayan P."/>
            <person name="Concepcion G."/>
            <person name="Jordan M."/>
            <person name="Riva A."/>
            <person name="Barbazuk W."/>
            <person name="Harkins T."/>
        </authorList>
    </citation>
    <scope>NUCLEOTIDE SEQUENCE [LARGE SCALE GENOMIC DNA]</scope>
    <source>
        <strain evidence="2">cv. Jamaican Lion 4</strain>
        <tissue evidence="1">Leaf</tissue>
    </source>
</reference>
<dbReference type="EMBL" id="JAATIP010000322">
    <property type="protein sequence ID" value="KAF4352054.1"/>
    <property type="molecule type" value="Genomic_DNA"/>
</dbReference>
<proteinExistence type="predicted"/>
<gene>
    <name evidence="1" type="ORF">F8388_021829</name>
</gene>
<evidence type="ECO:0000313" key="2">
    <source>
        <dbReference type="Proteomes" id="UP000525078"/>
    </source>
</evidence>
<comment type="caution">
    <text evidence="1">The sequence shown here is derived from an EMBL/GenBank/DDBJ whole genome shotgun (WGS) entry which is preliminary data.</text>
</comment>
<dbReference type="PANTHER" id="PTHR31286">
    <property type="entry name" value="GLYCINE-RICH CELL WALL STRUCTURAL PROTEIN 1.8-LIKE"/>
    <property type="match status" value="1"/>
</dbReference>
<organism evidence="1 2">
    <name type="scientific">Cannabis sativa</name>
    <name type="common">Hemp</name>
    <name type="synonym">Marijuana</name>
    <dbReference type="NCBI Taxonomy" id="3483"/>
    <lineage>
        <taxon>Eukaryota</taxon>
        <taxon>Viridiplantae</taxon>
        <taxon>Streptophyta</taxon>
        <taxon>Embryophyta</taxon>
        <taxon>Tracheophyta</taxon>
        <taxon>Spermatophyta</taxon>
        <taxon>Magnoliopsida</taxon>
        <taxon>eudicotyledons</taxon>
        <taxon>Gunneridae</taxon>
        <taxon>Pentapetalae</taxon>
        <taxon>rosids</taxon>
        <taxon>fabids</taxon>
        <taxon>Rosales</taxon>
        <taxon>Cannabaceae</taxon>
        <taxon>Cannabis</taxon>
    </lineage>
</organism>
<evidence type="ECO:0008006" key="3">
    <source>
        <dbReference type="Google" id="ProtNLM"/>
    </source>
</evidence>
<evidence type="ECO:0000313" key="1">
    <source>
        <dbReference type="EMBL" id="KAF4352054.1"/>
    </source>
</evidence>
<dbReference type="AlphaFoldDB" id="A0A7J6E0Z6"/>
<sequence length="600" mass="67325">MVDLALHEPGKASIEDPLSNTSNLHFSLYSSLFVPSNYYYLALSSHLHFSYFINHSHLLLPLALDNTKLGNPIPSAPPWTIICPTQLGDPYSLIRTPRFVLGANAISICIIASPDMKNLFPYLDFPLETLISVRSFYIKDFVASHKVQFTQYPHQFIPFIVPIRNLHIPLTTQSHPAHPPDPPSACSPYWSQPFVPMEELTNTLSANLNLTEIETKIHSFTEPSEPPEDENREEPSAFLAVKLLTTCHFNPEAFKKRLKEMWPERFSINVLEKEPNFFTVEFGCFGDRRRVLIGQPWHFDFKLIVMSPLEAGSVVTADMLTSTPFWIQVSGIPFLKRSRALARKLGEVLGRFIEVDTASLKETWGPYLRVRIEIDVTQPLPRGTGFHFQEFLAKCDSSSAPPLLQYDHTLGAKIRITSNPFYIASTRTRLRPHYGVQYFHQPRTTPVGCYMTQVPQNTSFIRDLYGANTSPSFSAWPNSRNVVDLDSPSQSHRPALPLPYPIINDQNAHINNNMSLPEQVATSNPIVASPAITNAMNTTDTTGYTVPVSQAFATIMADLNASQPLHFAIGSSSSPATASPSVRCYKPKRPLALMKLNFVK</sequence>
<dbReference type="InterPro" id="IPR040256">
    <property type="entry name" value="At4g02000-like"/>
</dbReference>